<organism evidence="1 2">
    <name type="scientific">Puccinia graminis f. sp. tritici (strain CRL 75-36-700-3 / race SCCL)</name>
    <name type="common">Black stem rust fungus</name>
    <dbReference type="NCBI Taxonomy" id="418459"/>
    <lineage>
        <taxon>Eukaryota</taxon>
        <taxon>Fungi</taxon>
        <taxon>Dikarya</taxon>
        <taxon>Basidiomycota</taxon>
        <taxon>Pucciniomycotina</taxon>
        <taxon>Pucciniomycetes</taxon>
        <taxon>Pucciniales</taxon>
        <taxon>Pucciniaceae</taxon>
        <taxon>Puccinia</taxon>
    </lineage>
</organism>
<reference evidence="2" key="2">
    <citation type="journal article" date="2011" name="Proc. Natl. Acad. Sci. U.S.A.">
        <title>Obligate biotrophy features unraveled by the genomic analysis of rust fungi.</title>
        <authorList>
            <person name="Duplessis S."/>
            <person name="Cuomo C.A."/>
            <person name="Lin Y.-C."/>
            <person name="Aerts A."/>
            <person name="Tisserant E."/>
            <person name="Veneault-Fourrey C."/>
            <person name="Joly D.L."/>
            <person name="Hacquard S."/>
            <person name="Amselem J."/>
            <person name="Cantarel B.L."/>
            <person name="Chiu R."/>
            <person name="Coutinho P.M."/>
            <person name="Feau N."/>
            <person name="Field M."/>
            <person name="Frey P."/>
            <person name="Gelhaye E."/>
            <person name="Goldberg J."/>
            <person name="Grabherr M.G."/>
            <person name="Kodira C.D."/>
            <person name="Kohler A."/>
            <person name="Kuees U."/>
            <person name="Lindquist E.A."/>
            <person name="Lucas S.M."/>
            <person name="Mago R."/>
            <person name="Mauceli E."/>
            <person name="Morin E."/>
            <person name="Murat C."/>
            <person name="Pangilinan J.L."/>
            <person name="Park R."/>
            <person name="Pearson M."/>
            <person name="Quesneville H."/>
            <person name="Rouhier N."/>
            <person name="Sakthikumar S."/>
            <person name="Salamov A.A."/>
            <person name="Schmutz J."/>
            <person name="Selles B."/>
            <person name="Shapiro H."/>
            <person name="Tanguay P."/>
            <person name="Tuskan G.A."/>
            <person name="Henrissat B."/>
            <person name="Van de Peer Y."/>
            <person name="Rouze P."/>
            <person name="Ellis J.G."/>
            <person name="Dodds P.N."/>
            <person name="Schein J.E."/>
            <person name="Zhong S."/>
            <person name="Hamelin R.C."/>
            <person name="Grigoriev I.V."/>
            <person name="Szabo L.J."/>
            <person name="Martin F."/>
        </authorList>
    </citation>
    <scope>NUCLEOTIDE SEQUENCE [LARGE SCALE GENOMIC DNA]</scope>
    <source>
        <strain evidence="2">CRL 75-36-700-3 / race SCCL</strain>
    </source>
</reference>
<dbReference type="GeneID" id="10540821"/>
<dbReference type="HOGENOM" id="CLU_1315962_0_0_1"/>
<accession>E3K0L2</accession>
<gene>
    <name evidence="1" type="ORF">PGTG_03793</name>
</gene>
<sequence length="211" mass="23343">MFQFISHIIEEVIDDSLGFNGFLTASHTSDVSCLDVHNGQQLMTRASVTPGRLDLEIDDHRNLRLIYDPSSIKQLTRGMVYWLQGAVVGCSRHEMPFLQCHQMASPPAIAPLITKDILEITGVGTLVTKIDEQGGHLHLFVQHHVGIHTVFGDEIITVKYVVNKSQCGEDFALSLKSGDWGKFIGTLAGWDRKNSTMVVDLSAATISRNKN</sequence>
<evidence type="ECO:0000313" key="2">
    <source>
        <dbReference type="Proteomes" id="UP000008783"/>
    </source>
</evidence>
<evidence type="ECO:0000313" key="1">
    <source>
        <dbReference type="EMBL" id="EFP77837.1"/>
    </source>
</evidence>
<dbReference type="RefSeq" id="XP_003322256.1">
    <property type="nucleotide sequence ID" value="XM_003322208.1"/>
</dbReference>
<name>E3K0L2_PUCGT</name>
<dbReference type="OrthoDB" id="2499837at2759"/>
<dbReference type="AlphaFoldDB" id="E3K0L2"/>
<dbReference type="EMBL" id="DS178268">
    <property type="protein sequence ID" value="EFP77837.1"/>
    <property type="molecule type" value="Genomic_DNA"/>
</dbReference>
<dbReference type="KEGG" id="pgr:PGTG_03793"/>
<dbReference type="VEuPathDB" id="FungiDB:PGTG_03793"/>
<reference key="1">
    <citation type="submission" date="2007-01" db="EMBL/GenBank/DDBJ databases">
        <title>The Genome Sequence of Puccinia graminis f. sp. tritici Strain CRL 75-36-700-3.</title>
        <authorList>
            <consortium name="The Broad Institute Genome Sequencing Platform"/>
            <person name="Birren B."/>
            <person name="Lander E."/>
            <person name="Galagan J."/>
            <person name="Nusbaum C."/>
            <person name="Devon K."/>
            <person name="Cuomo C."/>
            <person name="Jaffe D."/>
            <person name="Butler J."/>
            <person name="Alvarez P."/>
            <person name="Gnerre S."/>
            <person name="Grabherr M."/>
            <person name="Mauceli E."/>
            <person name="Brockman W."/>
            <person name="Young S."/>
            <person name="LaButti K."/>
            <person name="Sykes S."/>
            <person name="DeCaprio D."/>
            <person name="Crawford M."/>
            <person name="Koehrsen M."/>
            <person name="Engels R."/>
            <person name="Montgomery P."/>
            <person name="Pearson M."/>
            <person name="Howarth C."/>
            <person name="Larson L."/>
            <person name="White J."/>
            <person name="Zeng Q."/>
            <person name="Kodira C."/>
            <person name="Yandava C."/>
            <person name="Alvarado L."/>
            <person name="O'Leary S."/>
            <person name="Szabo L."/>
            <person name="Dean R."/>
            <person name="Schein J."/>
        </authorList>
    </citation>
    <scope>NUCLEOTIDE SEQUENCE</scope>
    <source>
        <strain>CRL 75-36-700-3</strain>
    </source>
</reference>
<dbReference type="InParanoid" id="E3K0L2"/>
<proteinExistence type="predicted"/>
<keyword evidence="2" id="KW-1185">Reference proteome</keyword>
<protein>
    <submittedName>
        <fullName evidence="1">Uncharacterized protein</fullName>
    </submittedName>
</protein>
<dbReference type="Proteomes" id="UP000008783">
    <property type="component" value="Unassembled WGS sequence"/>
</dbReference>